<dbReference type="Gene3D" id="2.60.40.10">
    <property type="entry name" value="Immunoglobulins"/>
    <property type="match status" value="1"/>
</dbReference>
<keyword evidence="6" id="KW-0393">Immunoglobulin domain</keyword>
<keyword evidence="11" id="KW-1185">Reference proteome</keyword>
<dbReference type="GO" id="GO:0001817">
    <property type="term" value="P:regulation of cytokine production"/>
    <property type="evidence" value="ECO:0007669"/>
    <property type="project" value="TreeGrafter"/>
</dbReference>
<accession>A0A6G1PCZ1</accession>
<evidence type="ECO:0000313" key="10">
    <source>
        <dbReference type="EMBL" id="KAF3688073.1"/>
    </source>
</evidence>
<evidence type="ECO:0000256" key="8">
    <source>
        <dbReference type="SAM" id="SignalP"/>
    </source>
</evidence>
<sequence>MMMIMMGSLLTLTLIFLCVQAARDTTGPCPFPSLIEAQEGKDVTLQCCVEPQINLKNRTVEWKRVDLNKIVHLYRHRKDDLALQMEQYRSRTSLNQEDLSRGILTLLVSSVQQSDSGEYRCSVPKWSASIIRLDVKKQQNMTVKDDFSTVRPQRENGTMPSSSGAGKKGVGAIVAVCLFALVLMFTLLLKFGKFKKCLMPRRDTQSEVDIENNVQTEQLTSEKMAKL</sequence>
<keyword evidence="5" id="KW-0325">Glycoprotein</keyword>
<keyword evidence="7" id="KW-1133">Transmembrane helix</keyword>
<dbReference type="InterPro" id="IPR013106">
    <property type="entry name" value="Ig_V-set"/>
</dbReference>
<feature type="transmembrane region" description="Helical" evidence="7">
    <location>
        <begin position="169"/>
        <end position="192"/>
    </location>
</feature>
<evidence type="ECO:0000256" key="3">
    <source>
        <dbReference type="ARBA" id="ARBA00023136"/>
    </source>
</evidence>
<dbReference type="GO" id="GO:0050863">
    <property type="term" value="P:regulation of T cell activation"/>
    <property type="evidence" value="ECO:0007669"/>
    <property type="project" value="UniProtKB-ARBA"/>
</dbReference>
<dbReference type="GO" id="GO:0050852">
    <property type="term" value="P:T cell receptor signaling pathway"/>
    <property type="evidence" value="ECO:0007669"/>
    <property type="project" value="TreeGrafter"/>
</dbReference>
<feature type="signal peptide" evidence="8">
    <location>
        <begin position="1"/>
        <end position="21"/>
    </location>
</feature>
<keyword evidence="3 7" id="KW-0472">Membrane</keyword>
<dbReference type="InterPro" id="IPR050504">
    <property type="entry name" value="IgSF_BTN/MOG"/>
</dbReference>
<evidence type="ECO:0000256" key="1">
    <source>
        <dbReference type="ARBA" id="ARBA00004370"/>
    </source>
</evidence>
<comment type="subcellular location">
    <subcellularLocation>
        <location evidence="1">Membrane</location>
    </subcellularLocation>
</comment>
<dbReference type="InterPro" id="IPR007110">
    <property type="entry name" value="Ig-like_dom"/>
</dbReference>
<organism evidence="10 11">
    <name type="scientific">Channa argus</name>
    <name type="common">Northern snakehead</name>
    <name type="synonym">Ophicephalus argus</name>
    <dbReference type="NCBI Taxonomy" id="215402"/>
    <lineage>
        <taxon>Eukaryota</taxon>
        <taxon>Metazoa</taxon>
        <taxon>Chordata</taxon>
        <taxon>Craniata</taxon>
        <taxon>Vertebrata</taxon>
        <taxon>Euteleostomi</taxon>
        <taxon>Actinopterygii</taxon>
        <taxon>Neopterygii</taxon>
        <taxon>Teleostei</taxon>
        <taxon>Neoteleostei</taxon>
        <taxon>Acanthomorphata</taxon>
        <taxon>Anabantaria</taxon>
        <taxon>Anabantiformes</taxon>
        <taxon>Channoidei</taxon>
        <taxon>Channidae</taxon>
        <taxon>Channa</taxon>
    </lineage>
</organism>
<dbReference type="PANTHER" id="PTHR24100">
    <property type="entry name" value="BUTYROPHILIN"/>
    <property type="match status" value="1"/>
</dbReference>
<evidence type="ECO:0000256" key="7">
    <source>
        <dbReference type="SAM" id="Phobius"/>
    </source>
</evidence>
<dbReference type="GO" id="GO:1903037">
    <property type="term" value="P:regulation of leukocyte cell-cell adhesion"/>
    <property type="evidence" value="ECO:0007669"/>
    <property type="project" value="UniProtKB-ARBA"/>
</dbReference>
<evidence type="ECO:0000256" key="5">
    <source>
        <dbReference type="ARBA" id="ARBA00023180"/>
    </source>
</evidence>
<evidence type="ECO:0000256" key="6">
    <source>
        <dbReference type="ARBA" id="ARBA00023319"/>
    </source>
</evidence>
<keyword evidence="4" id="KW-1015">Disulfide bond</keyword>
<gene>
    <name evidence="10" type="ORF">EXN66_Car003745</name>
</gene>
<reference evidence="10 11" key="1">
    <citation type="submission" date="2019-02" db="EMBL/GenBank/DDBJ databases">
        <title>Opniocepnalus argus genome.</title>
        <authorList>
            <person name="Zhou C."/>
            <person name="Xiao S."/>
        </authorList>
    </citation>
    <scope>NUCLEOTIDE SEQUENCE [LARGE SCALE GENOMIC DNA]</scope>
    <source>
        <strain evidence="10">OARG1902GOOAL</strain>
        <tissue evidence="10">Muscle</tissue>
    </source>
</reference>
<dbReference type="Pfam" id="PF07686">
    <property type="entry name" value="V-set"/>
    <property type="match status" value="1"/>
</dbReference>
<protein>
    <submittedName>
        <fullName evidence="10">Myelin-oligodendrocyte glycoprotein</fullName>
    </submittedName>
</protein>
<reference evidence="11" key="2">
    <citation type="submission" date="2019-02" db="EMBL/GenBank/DDBJ databases">
        <title>Opniocepnalus argus Var Kimnra genome.</title>
        <authorList>
            <person name="Zhou C."/>
            <person name="Xiao S."/>
        </authorList>
    </citation>
    <scope>NUCLEOTIDE SEQUENCE [LARGE SCALE GENOMIC DNA]</scope>
</reference>
<dbReference type="GO" id="GO:0009897">
    <property type="term" value="C:external side of plasma membrane"/>
    <property type="evidence" value="ECO:0007669"/>
    <property type="project" value="TreeGrafter"/>
</dbReference>
<feature type="chain" id="PRO_5026323277" evidence="8">
    <location>
        <begin position="22"/>
        <end position="227"/>
    </location>
</feature>
<dbReference type="Proteomes" id="UP000503349">
    <property type="component" value="Chromosome 3"/>
</dbReference>
<evidence type="ECO:0000259" key="9">
    <source>
        <dbReference type="PROSITE" id="PS50835"/>
    </source>
</evidence>
<dbReference type="PROSITE" id="PS50835">
    <property type="entry name" value="IG_LIKE"/>
    <property type="match status" value="1"/>
</dbReference>
<dbReference type="InterPro" id="IPR013783">
    <property type="entry name" value="Ig-like_fold"/>
</dbReference>
<dbReference type="SMART" id="SM00406">
    <property type="entry name" value="IGv"/>
    <property type="match status" value="1"/>
</dbReference>
<dbReference type="EMBL" id="CM015714">
    <property type="protein sequence ID" value="KAF3688073.1"/>
    <property type="molecule type" value="Genomic_DNA"/>
</dbReference>
<dbReference type="FunFam" id="2.60.40.10:FF:000142">
    <property type="entry name" value="V-set domain-containing T-cell activation inhibitor 1"/>
    <property type="match status" value="1"/>
</dbReference>
<keyword evidence="2 8" id="KW-0732">Signal</keyword>
<proteinExistence type="predicted"/>
<keyword evidence="7" id="KW-0812">Transmembrane</keyword>
<dbReference type="AlphaFoldDB" id="A0A6G1PCZ1"/>
<dbReference type="InterPro" id="IPR003599">
    <property type="entry name" value="Ig_sub"/>
</dbReference>
<dbReference type="SUPFAM" id="SSF48726">
    <property type="entry name" value="Immunoglobulin"/>
    <property type="match status" value="1"/>
</dbReference>
<dbReference type="InterPro" id="IPR036179">
    <property type="entry name" value="Ig-like_dom_sf"/>
</dbReference>
<evidence type="ECO:0000313" key="11">
    <source>
        <dbReference type="Proteomes" id="UP000503349"/>
    </source>
</evidence>
<feature type="domain" description="Ig-like" evidence="9">
    <location>
        <begin position="30"/>
        <end position="123"/>
    </location>
</feature>
<dbReference type="SMART" id="SM00409">
    <property type="entry name" value="IG"/>
    <property type="match status" value="1"/>
</dbReference>
<name>A0A6G1PCZ1_CHAAH</name>
<evidence type="ECO:0000256" key="4">
    <source>
        <dbReference type="ARBA" id="ARBA00023157"/>
    </source>
</evidence>
<evidence type="ECO:0000256" key="2">
    <source>
        <dbReference type="ARBA" id="ARBA00022729"/>
    </source>
</evidence>
<dbReference type="GO" id="GO:0005102">
    <property type="term" value="F:signaling receptor binding"/>
    <property type="evidence" value="ECO:0007669"/>
    <property type="project" value="TreeGrafter"/>
</dbReference>
<dbReference type="PANTHER" id="PTHR24100:SF151">
    <property type="entry name" value="ICOS LIGAND"/>
    <property type="match status" value="1"/>
</dbReference>